<sequence length="236" mass="26270">MQIIPIKTRVLTPPKDDLLAVIDEYLTNVREGDIIAISSKVVAIHEGRCVPQAEANKEDLVTTEADFIIPRPYWNTPLTVTKHAFLGASGIDESNGDGYLVLLPEDSFAAAKRFCEHLKAKFGLTNLGVIVTDSHSTPFRYGATGVALGWYGFRPIEDHRGRSDLFGREIQYERSNLVDGLAAAATVVAGEVDECVPLVVLRDVPRVVYQEGDTKDDLFVPYAEDTFRVLYEKWRE</sequence>
<proteinExistence type="predicted"/>
<dbReference type="Pfam" id="PF01996">
    <property type="entry name" value="F420_ligase"/>
    <property type="match status" value="1"/>
</dbReference>
<gene>
    <name evidence="2" type="ORF">A3G90_00305</name>
</gene>
<accession>A0A1F6FFA8</accession>
<dbReference type="Gene3D" id="3.30.1330.100">
    <property type="entry name" value="CofE-like"/>
    <property type="match status" value="1"/>
</dbReference>
<reference evidence="2 3" key="1">
    <citation type="journal article" date="2016" name="Nat. Commun.">
        <title>Thousands of microbial genomes shed light on interconnected biogeochemical processes in an aquifer system.</title>
        <authorList>
            <person name="Anantharaman K."/>
            <person name="Brown C.T."/>
            <person name="Hug L.A."/>
            <person name="Sharon I."/>
            <person name="Castelle C.J."/>
            <person name="Probst A.J."/>
            <person name="Thomas B.C."/>
            <person name="Singh A."/>
            <person name="Wilkins M.J."/>
            <person name="Karaoz U."/>
            <person name="Brodie E.L."/>
            <person name="Williams K.H."/>
            <person name="Hubbard S.S."/>
            <person name="Banfield J.F."/>
        </authorList>
    </citation>
    <scope>NUCLEOTIDE SEQUENCE [LARGE SCALE GENOMIC DNA]</scope>
</reference>
<dbReference type="SUPFAM" id="SSF144010">
    <property type="entry name" value="CofE-like"/>
    <property type="match status" value="1"/>
</dbReference>
<dbReference type="Proteomes" id="UP000177325">
    <property type="component" value="Unassembled WGS sequence"/>
</dbReference>
<dbReference type="EMBL" id="MFMM01000001">
    <property type="protein sequence ID" value="OGG84524.1"/>
    <property type="molecule type" value="Genomic_DNA"/>
</dbReference>
<dbReference type="GO" id="GO:0052618">
    <property type="term" value="F:coenzyme F420-0:L-glutamate ligase activity"/>
    <property type="evidence" value="ECO:0007669"/>
    <property type="project" value="TreeGrafter"/>
</dbReference>
<evidence type="ECO:0000313" key="2">
    <source>
        <dbReference type="EMBL" id="OGG84524.1"/>
    </source>
</evidence>
<dbReference type="STRING" id="1798525.A3G90_00305"/>
<name>A0A1F6FFA8_9BACT</name>
<dbReference type="AlphaFoldDB" id="A0A1F6FFA8"/>
<feature type="domain" description="Coenzyme F420:L-glutamate ligase-like" evidence="1">
    <location>
        <begin position="78"/>
        <end position="203"/>
    </location>
</feature>
<organism evidence="2 3">
    <name type="scientific">Candidatus Kaiserbacteria bacterium RIFCSPLOWO2_12_FULL_45_26</name>
    <dbReference type="NCBI Taxonomy" id="1798525"/>
    <lineage>
        <taxon>Bacteria</taxon>
        <taxon>Candidatus Kaiseribacteriota</taxon>
    </lineage>
</organism>
<evidence type="ECO:0000313" key="3">
    <source>
        <dbReference type="Proteomes" id="UP000177325"/>
    </source>
</evidence>
<dbReference type="PANTHER" id="PTHR47917:SF1">
    <property type="entry name" value="COENZYME F420:L-GLUTAMATE LIGASE"/>
    <property type="match status" value="1"/>
</dbReference>
<dbReference type="PANTHER" id="PTHR47917">
    <property type="match status" value="1"/>
</dbReference>
<evidence type="ECO:0000259" key="1">
    <source>
        <dbReference type="Pfam" id="PF01996"/>
    </source>
</evidence>
<comment type="caution">
    <text evidence="2">The sequence shown here is derived from an EMBL/GenBank/DDBJ whole genome shotgun (WGS) entry which is preliminary data.</text>
</comment>
<protein>
    <recommendedName>
        <fullName evidence="1">Coenzyme F420:L-glutamate ligase-like domain-containing protein</fullName>
    </recommendedName>
</protein>
<dbReference type="InterPro" id="IPR002847">
    <property type="entry name" value="F420-0_gamma-glut_ligase-dom"/>
</dbReference>